<dbReference type="GO" id="GO:0060090">
    <property type="term" value="F:molecular adaptor activity"/>
    <property type="evidence" value="ECO:0007669"/>
    <property type="project" value="InterPro"/>
</dbReference>
<feature type="coiled-coil region" evidence="6">
    <location>
        <begin position="1949"/>
        <end position="1976"/>
    </location>
</feature>
<protein>
    <submittedName>
        <fullName evidence="9">Pericentrin</fullName>
    </submittedName>
</protein>
<evidence type="ECO:0000313" key="9">
    <source>
        <dbReference type="EMBL" id="JAI21281.1"/>
    </source>
</evidence>
<reference evidence="9" key="1">
    <citation type="submission" date="2015-06" db="EMBL/GenBank/DDBJ databases">
        <authorList>
            <person name="Hoefler B.C."/>
            <person name="Straight P.D."/>
        </authorList>
    </citation>
    <scope>NUCLEOTIDE SEQUENCE</scope>
</reference>
<feature type="region of interest" description="Disordered" evidence="7">
    <location>
        <begin position="1161"/>
        <end position="1206"/>
    </location>
</feature>
<feature type="region of interest" description="Disordered" evidence="7">
    <location>
        <begin position="14"/>
        <end position="40"/>
    </location>
</feature>
<dbReference type="EMBL" id="GDHF01031033">
    <property type="protein sequence ID" value="JAI21281.1"/>
    <property type="molecule type" value="Transcribed_RNA"/>
</dbReference>
<keyword evidence="5" id="KW-0206">Cytoskeleton</keyword>
<evidence type="ECO:0000256" key="2">
    <source>
        <dbReference type="ARBA" id="ARBA00022490"/>
    </source>
</evidence>
<feature type="coiled-coil region" evidence="6">
    <location>
        <begin position="2444"/>
        <end position="2681"/>
    </location>
</feature>
<dbReference type="GO" id="GO:0007165">
    <property type="term" value="P:signal transduction"/>
    <property type="evidence" value="ECO:0007669"/>
    <property type="project" value="InterPro"/>
</dbReference>
<evidence type="ECO:0000256" key="1">
    <source>
        <dbReference type="ARBA" id="ARBA00004300"/>
    </source>
</evidence>
<keyword evidence="4 6" id="KW-0175">Coiled coil</keyword>
<feature type="compositionally biased region" description="Basic and acidic residues" evidence="7">
    <location>
        <begin position="816"/>
        <end position="828"/>
    </location>
</feature>
<feature type="coiled-coil region" evidence="6">
    <location>
        <begin position="2110"/>
        <end position="2165"/>
    </location>
</feature>
<comment type="subcellular location">
    <subcellularLocation>
        <location evidence="1">Cytoplasm</location>
        <location evidence="1">Cytoskeleton</location>
        <location evidence="1">Microtubule organizing center</location>
        <location evidence="1">Centrosome</location>
    </subcellularLocation>
</comment>
<dbReference type="OrthoDB" id="2020852at2759"/>
<feature type="coiled-coil region" evidence="6">
    <location>
        <begin position="2195"/>
        <end position="2293"/>
    </location>
</feature>
<gene>
    <name evidence="9" type="primary">PCNT_1</name>
    <name evidence="9" type="ORF">c10_g5_i13</name>
</gene>
<feature type="region of interest" description="Disordered" evidence="7">
    <location>
        <begin position="383"/>
        <end position="455"/>
    </location>
</feature>
<feature type="compositionally biased region" description="Low complexity" evidence="7">
    <location>
        <begin position="178"/>
        <end position="199"/>
    </location>
</feature>
<dbReference type="InterPro" id="IPR028745">
    <property type="entry name" value="AKAP9/Pericentrin"/>
</dbReference>
<feature type="region of interest" description="Disordered" evidence="7">
    <location>
        <begin position="887"/>
        <end position="906"/>
    </location>
</feature>
<feature type="region of interest" description="Disordered" evidence="7">
    <location>
        <begin position="1752"/>
        <end position="1775"/>
    </location>
</feature>
<feature type="compositionally biased region" description="Basic and acidic residues" evidence="7">
    <location>
        <begin position="383"/>
        <end position="398"/>
    </location>
</feature>
<feature type="region of interest" description="Disordered" evidence="7">
    <location>
        <begin position="178"/>
        <end position="221"/>
    </location>
</feature>
<feature type="region of interest" description="Disordered" evidence="7">
    <location>
        <begin position="334"/>
        <end position="358"/>
    </location>
</feature>
<name>A0A0K8U459_BACLA</name>
<feature type="region of interest" description="Disordered" evidence="7">
    <location>
        <begin position="2887"/>
        <end position="2908"/>
    </location>
</feature>
<evidence type="ECO:0000256" key="4">
    <source>
        <dbReference type="ARBA" id="ARBA00023054"/>
    </source>
</evidence>
<evidence type="ECO:0000256" key="7">
    <source>
        <dbReference type="SAM" id="MobiDB-lite"/>
    </source>
</evidence>
<feature type="coiled-coil region" evidence="6">
    <location>
        <begin position="3065"/>
        <end position="3119"/>
    </location>
</feature>
<evidence type="ECO:0000256" key="5">
    <source>
        <dbReference type="ARBA" id="ARBA00023212"/>
    </source>
</evidence>
<feature type="region of interest" description="Disordered" evidence="7">
    <location>
        <begin position="787"/>
        <end position="838"/>
    </location>
</feature>
<feature type="region of interest" description="Disordered" evidence="7">
    <location>
        <begin position="2837"/>
        <end position="2867"/>
    </location>
</feature>
<proteinExistence type="predicted"/>
<feature type="compositionally biased region" description="Basic and acidic residues" evidence="7">
    <location>
        <begin position="2725"/>
        <end position="2735"/>
    </location>
</feature>
<feature type="compositionally biased region" description="Polar residues" evidence="7">
    <location>
        <begin position="400"/>
        <end position="409"/>
    </location>
</feature>
<feature type="compositionally biased region" description="Basic and acidic residues" evidence="7">
    <location>
        <begin position="1019"/>
        <end position="1030"/>
    </location>
</feature>
<feature type="compositionally biased region" description="Polar residues" evidence="7">
    <location>
        <begin position="200"/>
        <end position="214"/>
    </location>
</feature>
<dbReference type="GO" id="GO:0005813">
    <property type="term" value="C:centrosome"/>
    <property type="evidence" value="ECO:0007669"/>
    <property type="project" value="UniProtKB-SubCell"/>
</dbReference>
<feature type="coiled-coil region" evidence="6">
    <location>
        <begin position="1696"/>
        <end position="1744"/>
    </location>
</feature>
<dbReference type="PANTHER" id="PTHR44981">
    <property type="entry name" value="PERICENTRIN-LIKE PROTEIN, ISOFORM F"/>
    <property type="match status" value="1"/>
</dbReference>
<feature type="compositionally biased region" description="Polar residues" evidence="7">
    <location>
        <begin position="897"/>
        <end position="906"/>
    </location>
</feature>
<dbReference type="Pfam" id="PF10495">
    <property type="entry name" value="PACT_coil_coil"/>
    <property type="match status" value="1"/>
</dbReference>
<dbReference type="GO" id="GO:0005737">
    <property type="term" value="C:cytoplasm"/>
    <property type="evidence" value="ECO:0007669"/>
    <property type="project" value="UniProtKB-ARBA"/>
</dbReference>
<sequence length="3279" mass="373741">MPKIHITSLLRPRGHLKPIDGKRSDPSETTAEETAESTDCSAISVGLAQQFETRVPPTRSEEFIPTLDFVIHEPVATELDVQHVADILSQLELDTFNINTTNNSTNDDDENSDNNSAHTYVINRVGSTEVYSSSTNTEELLRQEIIPFTRTDTTTESSLVYEPTSSISIEMDNLGKSATTATTTTPTTTDEVPETTSTTSRKNSNPSAITTVTTSSSGEQSIEEEIEEAIEISEEDVPELSVAHSLESSKSAGYIKPISINKQKMQSDQHLEEEDSFLHSMRNVNKINASEEEDEQFKIDDAQLSGGNIAQHFVLAEYDDEDENDDDIDKSIPAEKVQAHSRHETSSEASIPHSKASASDLGEIEFDDLDVSLPLEKIMVHSHHDESALRKQEADPRELSLSNESTANDVSDLLEEPRQGEDSIKSEELIVAEPDGTQRSSDNEENEVNTSLSKSLTSKNLKVISTSQQLQADRQSLALEKRVERISPEHSEQDHSYEEIVEKNSLECTLDDRDLSSLNPSFIMHNESLVNRLLADTVEEQLENVKKVNNACANLTNPENKILPIGLEHKNVESKRIVTDLDAGQTDTKTNVEKSEEINLKTHFLEGTAQNANSTETEFTHNILAETTHSTENLQNVPLLQTEFVERKLAVISETLQLQGMANIEVETLETVVEQVEDDESSTCDINSATNALRDILNEMLGAKNQVTSVSPELDVGANEDDDDDDTSLELMKLRILSMKHQSKEQHINISQSEVEMVNANASGDVQIVKPMERVPLSEYTKDVLEDITEESERNSLSTAEEHRSLSMERSATSTEGKEHSKTIRAEGEAQTADLTNTSTSTVSLNMLQMLESKVIELQDMVAGKDACLAALNLQLETAQRRESSGAFSAEQLGSGRDTNSSLVTSSTEYRTFQEEFGGPTMDIYMEVSKRDELIAKLTDSLQQSMNVRENLQMESDKLASEVQLLRKQLTDALDTLRKPNWPRTDLDSNYGQRISEISMDLISESDDDLERHVFTDNEDKYSRNSRERQFSVPRQTTEMYGSGGGDMTVSEWSQPPFSKQIEHFQKYLNPNEVRLFFMVQKKFDDYLSQELEKCKIKCEIDQKDIIEQLEAQKQNQDIEMKKLISLREEQDKKHAKEVEELRKYFETKCAELEKQFSDDVFSQKSQHHPGDTSSSESSDQEQLPEDRAAGATQSRSKEISPRKRARAALLLSPSHRQITPISDAFNGDVSSTNEISELKYFYQQKLQEIQLKNEEQVRILTEKLKYYEGRYPDDEFLSVNKTRATSPANVCTRNMFNKTITNVTTNNMKSTNDSEIKPQNINNIANQESVSLQVRDSNTSLIIIDQDELNLHNESQVIQKIIEEYEKRLQEQLTLAREDIVHELETQIQTLLSETTTDDQHWPPELILLREKFTAKSQLKIAQLQIKHEEEMSRLKMDYEKQLNRKNKRNSTFDSARNLEQIISDRDNLRDLCKTFRSVLAELAKCVVNCEEDINSTLLQEVQRLMGAHNRTLGEQMPEVDLNISILNASLSSNKQSRCIPDVHNLLELVEDPSLVEFVSNKSGDEDFDLRECLERLNTEALYLLHLSEELSKRQRRRLSSLSSGLEKIDSCCEGDSDGEKSPSIGDQVHRFIRTSSLNEQNLPTYKEHIKHQQGQLLNSLPPDLNRLRTEHLVNNNDELFSTPGGNASELNFQVHELKNRLVKSETDRVKLQEELEHTIQRNAELGQELQALRDQLSQLNSLNNTDYAEGYGHGSLRSPPRAAGSDRSSTSFTQLQEKARTILSSPMQQQPNNDATVVLLQMIEDFCREGEKVMECGKRDRDDLQSQIDAADKQLKATRHFLEEQAAEREQERDEFQREIECLKAQLRDKEKERNVFENASKEKEQLEAQIRELTQRLNESIAKRDKFEVELKASIDKIFVLREIITELETQVETKALNEHVLSEKNKQLEEYINTQTRSNETLQHEVQSLKVEIGAGYQERIRFLEEKMQNMRPSAEQSMVLDQVVEQLRDIENTLDQKTKTLESVHHSISSNTNSVTEDVSVSGAGPANPAPLTGGADNGVTITHTPGSPLHPSPRQHSLTMEGVQRIADKVAKHTRVEEAAIKRIRDLEMQVTQMRDACVELQHDREALQDRMSEQNQRISTLQSRLEEQRKRAMELQRAGSTDFNVRIHDLQTEVQNLRETVSVRDKQIVTMKQQLEKSKVAIDRLEAELAVEHQPDRSVVERLEAELKQKNSAIQMLKEKIKNEMINKLALPDLMETMLADKNEEIDHLREQLESKDKEIQELNSSQASSLGGGVVAGKGIAAGKDEISTKLSAHTLSDIVSISEFDEPDVMRRAAVLHEATPIQLANCNRVIGLKSLDTSKQVVANLTHKRSEDLSGFATLRPVNTFDNPHYFQDPNVLTMTDQSGATATPPIVPRQINFSALTEDSKLKTPGLELSAMNKRLAEEKEMYQKLKQEVQYLKEKLTSASTEKERAIREKDQEMQAIEEELVGTQVRLGGLQHDLEQHQMEISELKKEAQKCVLLQTEIAEKTAEIELLLSSQERLTKENKEQQERLTKGEKELLNYKENEQRLQNRIIELQQKVLQATEQEVNERESLRKELRAVSEIHEQCKKTVRELEARKLDIVQLNEQLKAKEQRLQMLTNKLGQADENATELQQKISKLEEEVERLRQQPNSDNSSKQYSVDEIAQQVEKELNYSVQLDSNILQAIESEEENNLDRKSRDKASQEPNKTEAQGTDDENFTGERELLNQLEALKAQIAVEREHNEDLRQELLIEKQHSQEIQEQDVLIIEAMRKRLETALEKEDELHKLLDIERERCERLQTQLTAMQRAESRRNSLLLKSPTDSPRKSPRALSNDFESELAERLRSEIKLLTAQNDRERERCADAQRSSERERQRYENELQERVDYCEKLKREMEKLGRDKDLAEQECEHLQERLTIQTQEIESLEARLATLQEAETRRTTRRDRQQKESVQLLGEMQEVKSQLLATEAERDNLLKTITQLRFDVERATQREAKLAEALANANMSAAESSVPQQFLQKMKEINALLAENTQENRQMAETVQFLVEERRQLQKKCEELESQLGGAANVSELEERCNQLLGRYLRLESHRKALVYQKRYLKISLQSYQESEQRALAALNGGHMIHTQPNRKKLFKTVALAVVAIQRMKYIGRTWRTGKRIVSKSVFTITQQKPSQPPMLTCAPVNTTSPKSPPTMSYPRQRERQFQALKSPALVHEYLNGGSVDDGVTSTTNMNPVPIFDWPRIQSFQQ</sequence>
<feature type="region of interest" description="Disordered" evidence="7">
    <location>
        <begin position="2721"/>
        <end position="2752"/>
    </location>
</feature>
<evidence type="ECO:0000259" key="8">
    <source>
        <dbReference type="Pfam" id="PF10495"/>
    </source>
</evidence>
<evidence type="ECO:0000256" key="6">
    <source>
        <dbReference type="SAM" id="Coils"/>
    </source>
</evidence>
<feature type="coiled-coil region" evidence="6">
    <location>
        <begin position="935"/>
        <end position="969"/>
    </location>
</feature>
<keyword evidence="3" id="KW-0597">Phosphoprotein</keyword>
<feature type="domain" description="Pericentrin/AKAP-450 centrosomal targeting" evidence="8">
    <location>
        <begin position="3112"/>
        <end position="3184"/>
    </location>
</feature>
<feature type="compositionally biased region" description="Basic and acidic residues" evidence="7">
    <location>
        <begin position="17"/>
        <end position="26"/>
    </location>
</feature>
<organism evidence="9">
    <name type="scientific">Bactrocera latifrons</name>
    <name type="common">Malaysian fruit fly</name>
    <name type="synonym">Chaetodacus latifrons</name>
    <dbReference type="NCBI Taxonomy" id="174628"/>
    <lineage>
        <taxon>Eukaryota</taxon>
        <taxon>Metazoa</taxon>
        <taxon>Ecdysozoa</taxon>
        <taxon>Arthropoda</taxon>
        <taxon>Hexapoda</taxon>
        <taxon>Insecta</taxon>
        <taxon>Pterygota</taxon>
        <taxon>Neoptera</taxon>
        <taxon>Endopterygota</taxon>
        <taxon>Diptera</taxon>
        <taxon>Brachycera</taxon>
        <taxon>Muscomorpha</taxon>
        <taxon>Tephritoidea</taxon>
        <taxon>Tephritidae</taxon>
        <taxon>Bactrocera</taxon>
        <taxon>Bactrocera</taxon>
    </lineage>
</organism>
<feature type="compositionally biased region" description="Polar residues" evidence="7">
    <location>
        <begin position="2031"/>
        <end position="2044"/>
    </location>
</feature>
<accession>A0A0K8U459</accession>
<dbReference type="Gene3D" id="1.10.287.1490">
    <property type="match status" value="1"/>
</dbReference>
<feature type="coiled-coil region" evidence="6">
    <location>
        <begin position="1816"/>
        <end position="1913"/>
    </location>
</feature>
<dbReference type="PANTHER" id="PTHR44981:SF2">
    <property type="entry name" value="PERICENTRIN-LIKE PROTEIN, ISOFORM F"/>
    <property type="match status" value="1"/>
</dbReference>
<feature type="coiled-coil region" evidence="6">
    <location>
        <begin position="1107"/>
        <end position="1156"/>
    </location>
</feature>
<feature type="region of interest" description="Disordered" evidence="7">
    <location>
        <begin position="1019"/>
        <end position="1043"/>
    </location>
</feature>
<evidence type="ECO:0000256" key="3">
    <source>
        <dbReference type="ARBA" id="ARBA00022553"/>
    </source>
</evidence>
<feature type="compositionally biased region" description="Basic and acidic residues" evidence="7">
    <location>
        <begin position="334"/>
        <end position="346"/>
    </location>
</feature>
<feature type="compositionally biased region" description="Basic and acidic residues" evidence="7">
    <location>
        <begin position="415"/>
        <end position="428"/>
    </location>
</feature>
<keyword evidence="2" id="KW-0963">Cytoplasm</keyword>
<feature type="region of interest" description="Disordered" evidence="7">
    <location>
        <begin position="3202"/>
        <end position="3227"/>
    </location>
</feature>
<feature type="region of interest" description="Disordered" evidence="7">
    <location>
        <begin position="2028"/>
        <end position="2083"/>
    </location>
</feature>
<dbReference type="InterPro" id="IPR019528">
    <property type="entry name" value="PACT_domain"/>
</dbReference>